<dbReference type="PANTHER" id="PTHR46696">
    <property type="entry name" value="P450, PUTATIVE (EUROFUNG)-RELATED"/>
    <property type="match status" value="1"/>
</dbReference>
<dbReference type="Proteomes" id="UP000316706">
    <property type="component" value="Unassembled WGS sequence"/>
</dbReference>
<proteinExistence type="inferred from homology"/>
<evidence type="ECO:0000313" key="9">
    <source>
        <dbReference type="EMBL" id="TQM71735.1"/>
    </source>
</evidence>
<dbReference type="SUPFAM" id="SSF48264">
    <property type="entry name" value="Cytochrome P450"/>
    <property type="match status" value="1"/>
</dbReference>
<dbReference type="FunFam" id="1.10.630.10:FF:000018">
    <property type="entry name" value="Cytochrome P450 monooxygenase"/>
    <property type="match status" value="1"/>
</dbReference>
<keyword evidence="10" id="KW-1185">Reference proteome</keyword>
<keyword evidence="3 7" id="KW-0479">Metal-binding</keyword>
<dbReference type="InterPro" id="IPR036396">
    <property type="entry name" value="Cyt_P450_sf"/>
</dbReference>
<evidence type="ECO:0000256" key="3">
    <source>
        <dbReference type="ARBA" id="ARBA00022723"/>
    </source>
</evidence>
<comment type="similarity">
    <text evidence="1 7">Belongs to the cytochrome P450 family.</text>
</comment>
<dbReference type="GO" id="GO:0016705">
    <property type="term" value="F:oxidoreductase activity, acting on paired donors, with incorporation or reduction of molecular oxygen"/>
    <property type="evidence" value="ECO:0007669"/>
    <property type="project" value="InterPro"/>
</dbReference>
<dbReference type="PANTHER" id="PTHR46696:SF1">
    <property type="entry name" value="CYTOCHROME P450 YJIB-RELATED"/>
    <property type="match status" value="1"/>
</dbReference>
<evidence type="ECO:0000256" key="1">
    <source>
        <dbReference type="ARBA" id="ARBA00010617"/>
    </source>
</evidence>
<evidence type="ECO:0000256" key="5">
    <source>
        <dbReference type="ARBA" id="ARBA00023004"/>
    </source>
</evidence>
<dbReference type="AlphaFoldDB" id="A0A543IMC6"/>
<keyword evidence="6 7" id="KW-0503">Monooxygenase</keyword>
<reference evidence="9 10" key="1">
    <citation type="submission" date="2019-06" db="EMBL/GenBank/DDBJ databases">
        <title>Sequencing the genomes of 1000 actinobacteria strains.</title>
        <authorList>
            <person name="Klenk H.-P."/>
        </authorList>
    </citation>
    <scope>NUCLEOTIDE SEQUENCE [LARGE SCALE GENOMIC DNA]</scope>
    <source>
        <strain evidence="9 10">DSM 45043</strain>
    </source>
</reference>
<accession>A0A543IMC6</accession>
<dbReference type="PRINTS" id="PR00359">
    <property type="entry name" value="BP450"/>
</dbReference>
<feature type="region of interest" description="Disordered" evidence="8">
    <location>
        <begin position="1"/>
        <end position="26"/>
    </location>
</feature>
<dbReference type="InterPro" id="IPR002397">
    <property type="entry name" value="Cyt_P450_B"/>
</dbReference>
<gene>
    <name evidence="9" type="ORF">FHX41_5510</name>
</gene>
<sequence length="413" mass="45338">MALEVSPEETVTAPIPHPLDQDADGVNRPGLHKNPKYHELRETGTGVAVVRRPNGTTAKLVTRYHDVEQVLRNHAVFSREAAADADDVDLEGTLLGLDPDEHTSVRGAVKDWFTPRAVERLRGTAEERAAAQLKAMVERGEPADLVTDFAFPFALNLVCDMLGLPQEGRLRFREWGDAFLGTTEQTRMGADEALISMVAYMSELVEERRQKPGDDLLSQVAVGGAHLSPDRQIKLPITLVLGGWETVASSVGIQVHALLTHPYGGYDTAYAYLTDHPEEVPGAVTELERMFSVTAADAMPRRVVQDVTLPSGERLRAGDLVIPSSDAANYDPRVFDDPHRMDFSRDPNRHLSFGYGVHHCIGRHLGHLEVVTAMALLTRELPKLRLAVPSEEITYKPGHAVLGPTALPVAWSE</sequence>
<evidence type="ECO:0000256" key="2">
    <source>
        <dbReference type="ARBA" id="ARBA00022617"/>
    </source>
</evidence>
<evidence type="ECO:0000256" key="7">
    <source>
        <dbReference type="RuleBase" id="RU000461"/>
    </source>
</evidence>
<dbReference type="GO" id="GO:0005506">
    <property type="term" value="F:iron ion binding"/>
    <property type="evidence" value="ECO:0007669"/>
    <property type="project" value="InterPro"/>
</dbReference>
<keyword evidence="5 7" id="KW-0408">Iron</keyword>
<dbReference type="OrthoDB" id="3321924at2"/>
<dbReference type="GO" id="GO:0004497">
    <property type="term" value="F:monooxygenase activity"/>
    <property type="evidence" value="ECO:0007669"/>
    <property type="project" value="UniProtKB-KW"/>
</dbReference>
<evidence type="ECO:0000313" key="10">
    <source>
        <dbReference type="Proteomes" id="UP000316706"/>
    </source>
</evidence>
<dbReference type="GO" id="GO:0020037">
    <property type="term" value="F:heme binding"/>
    <property type="evidence" value="ECO:0007669"/>
    <property type="project" value="InterPro"/>
</dbReference>
<dbReference type="Gene3D" id="1.10.630.10">
    <property type="entry name" value="Cytochrome P450"/>
    <property type="match status" value="1"/>
</dbReference>
<name>A0A543IMC6_9ACTN</name>
<dbReference type="InterPro" id="IPR017972">
    <property type="entry name" value="Cyt_P450_CS"/>
</dbReference>
<dbReference type="PROSITE" id="PS00086">
    <property type="entry name" value="CYTOCHROME_P450"/>
    <property type="match status" value="1"/>
</dbReference>
<dbReference type="CDD" id="cd11031">
    <property type="entry name" value="Cyp158A-like"/>
    <property type="match status" value="1"/>
</dbReference>
<organism evidence="9 10">
    <name type="scientific">Actinomadura hallensis</name>
    <dbReference type="NCBI Taxonomy" id="337895"/>
    <lineage>
        <taxon>Bacteria</taxon>
        <taxon>Bacillati</taxon>
        <taxon>Actinomycetota</taxon>
        <taxon>Actinomycetes</taxon>
        <taxon>Streptosporangiales</taxon>
        <taxon>Thermomonosporaceae</taxon>
        <taxon>Actinomadura</taxon>
    </lineage>
</organism>
<dbReference type="EMBL" id="VFPO01000001">
    <property type="protein sequence ID" value="TQM71735.1"/>
    <property type="molecule type" value="Genomic_DNA"/>
</dbReference>
<evidence type="ECO:0000256" key="4">
    <source>
        <dbReference type="ARBA" id="ARBA00023002"/>
    </source>
</evidence>
<keyword evidence="2 7" id="KW-0349">Heme</keyword>
<evidence type="ECO:0000256" key="8">
    <source>
        <dbReference type="SAM" id="MobiDB-lite"/>
    </source>
</evidence>
<evidence type="ECO:0000256" key="6">
    <source>
        <dbReference type="ARBA" id="ARBA00023033"/>
    </source>
</evidence>
<dbReference type="InterPro" id="IPR001128">
    <property type="entry name" value="Cyt_P450"/>
</dbReference>
<dbReference type="Pfam" id="PF00067">
    <property type="entry name" value="p450"/>
    <property type="match status" value="1"/>
</dbReference>
<comment type="caution">
    <text evidence="9">The sequence shown here is derived from an EMBL/GenBank/DDBJ whole genome shotgun (WGS) entry which is preliminary data.</text>
</comment>
<protein>
    <submittedName>
        <fullName evidence="9">Nocardicin N-oxygenase</fullName>
    </submittedName>
</protein>
<keyword evidence="4 7" id="KW-0560">Oxidoreductase</keyword>